<feature type="transmembrane region" description="Helical" evidence="7">
    <location>
        <begin position="68"/>
        <end position="87"/>
    </location>
</feature>
<dbReference type="InterPro" id="IPR005829">
    <property type="entry name" value="Sugar_transporter_CS"/>
</dbReference>
<evidence type="ECO:0000256" key="5">
    <source>
        <dbReference type="ARBA" id="ARBA00023136"/>
    </source>
</evidence>
<dbReference type="Pfam" id="PF00083">
    <property type="entry name" value="Sugar_tr"/>
    <property type="match status" value="2"/>
</dbReference>
<feature type="region of interest" description="Disordered" evidence="6">
    <location>
        <begin position="487"/>
        <end position="513"/>
    </location>
</feature>
<keyword evidence="5 7" id="KW-0472">Membrane</keyword>
<comment type="similarity">
    <text evidence="2">Belongs to the major facilitator superfamily. Sugar transporter (TC 2.A.1.1) family.</text>
</comment>
<evidence type="ECO:0000256" key="3">
    <source>
        <dbReference type="ARBA" id="ARBA00022692"/>
    </source>
</evidence>
<reference evidence="9" key="1">
    <citation type="submission" date="2021-07" db="EMBL/GenBank/DDBJ databases">
        <authorList>
            <person name="Durling M."/>
        </authorList>
    </citation>
    <scope>NUCLEOTIDE SEQUENCE</scope>
</reference>
<proteinExistence type="inferred from homology"/>
<dbReference type="EMBL" id="CAJVRL010000096">
    <property type="protein sequence ID" value="CAG8960104.1"/>
    <property type="molecule type" value="Genomic_DNA"/>
</dbReference>
<feature type="transmembrane region" description="Helical" evidence="7">
    <location>
        <begin position="402"/>
        <end position="423"/>
    </location>
</feature>
<protein>
    <recommendedName>
        <fullName evidence="8">Major facilitator superfamily (MFS) profile domain-containing protein</fullName>
    </recommendedName>
</protein>
<dbReference type="GO" id="GO:0005351">
    <property type="term" value="F:carbohydrate:proton symporter activity"/>
    <property type="evidence" value="ECO:0007669"/>
    <property type="project" value="TreeGrafter"/>
</dbReference>
<dbReference type="GO" id="GO:0016020">
    <property type="term" value="C:membrane"/>
    <property type="evidence" value="ECO:0007669"/>
    <property type="project" value="UniProtKB-SubCell"/>
</dbReference>
<feature type="transmembrane region" description="Helical" evidence="7">
    <location>
        <begin position="127"/>
        <end position="148"/>
    </location>
</feature>
<organism evidence="9 10">
    <name type="scientific">Hymenoscyphus fraxineus</name>
    <dbReference type="NCBI Taxonomy" id="746836"/>
    <lineage>
        <taxon>Eukaryota</taxon>
        <taxon>Fungi</taxon>
        <taxon>Dikarya</taxon>
        <taxon>Ascomycota</taxon>
        <taxon>Pezizomycotina</taxon>
        <taxon>Leotiomycetes</taxon>
        <taxon>Helotiales</taxon>
        <taxon>Helotiaceae</taxon>
        <taxon>Hymenoscyphus</taxon>
    </lineage>
</organism>
<feature type="transmembrane region" description="Helical" evidence="7">
    <location>
        <begin position="368"/>
        <end position="390"/>
    </location>
</feature>
<evidence type="ECO:0000256" key="1">
    <source>
        <dbReference type="ARBA" id="ARBA00004141"/>
    </source>
</evidence>
<dbReference type="InterPro" id="IPR050360">
    <property type="entry name" value="MFS_Sugar_Transporters"/>
</dbReference>
<dbReference type="PROSITE" id="PS50850">
    <property type="entry name" value="MFS"/>
    <property type="match status" value="1"/>
</dbReference>
<feature type="domain" description="Major facilitator superfamily (MFS) profile" evidence="8">
    <location>
        <begin position="1"/>
        <end position="470"/>
    </location>
</feature>
<dbReference type="AlphaFoldDB" id="A0A9N9L5Z6"/>
<feature type="transmembrane region" description="Helical" evidence="7">
    <location>
        <begin position="168"/>
        <end position="186"/>
    </location>
</feature>
<keyword evidence="10" id="KW-1185">Reference proteome</keyword>
<dbReference type="InterPro" id="IPR020846">
    <property type="entry name" value="MFS_dom"/>
</dbReference>
<evidence type="ECO:0000256" key="7">
    <source>
        <dbReference type="SAM" id="Phobius"/>
    </source>
</evidence>
<feature type="transmembrane region" description="Helical" evidence="7">
    <location>
        <begin position="93"/>
        <end position="115"/>
    </location>
</feature>
<gene>
    <name evidence="9" type="ORF">HYFRA_00010582</name>
</gene>
<evidence type="ECO:0000256" key="2">
    <source>
        <dbReference type="ARBA" id="ARBA00010992"/>
    </source>
</evidence>
<accession>A0A9N9L5Z6</accession>
<evidence type="ECO:0000256" key="4">
    <source>
        <dbReference type="ARBA" id="ARBA00022989"/>
    </source>
</evidence>
<keyword evidence="4 7" id="KW-1133">Transmembrane helix</keyword>
<comment type="subcellular location">
    <subcellularLocation>
        <location evidence="1">Membrane</location>
        <topology evidence="1">Multi-pass membrane protein</topology>
    </subcellularLocation>
</comment>
<dbReference type="PANTHER" id="PTHR48022:SF2">
    <property type="entry name" value="PLASTIDIC GLUCOSE TRANSPORTER 4"/>
    <property type="match status" value="1"/>
</dbReference>
<dbReference type="PANTHER" id="PTHR48022">
    <property type="entry name" value="PLASTIDIC GLUCOSE TRANSPORTER 4"/>
    <property type="match status" value="1"/>
</dbReference>
<dbReference type="OrthoDB" id="4540492at2759"/>
<dbReference type="Gene3D" id="1.20.1250.20">
    <property type="entry name" value="MFS general substrate transporter like domains"/>
    <property type="match status" value="1"/>
</dbReference>
<sequence length="513" mass="57901">MTAGCGGILFAAEQSIGIDIMSRPRLILEETDPNPNMLSTAVSTSLGLGAIFGALIWGLIANERSKKSAIYFSMAVFLVGMSLQYISPDFNSFFTRMVSGLAGGILAVLVPNYIAEISRPRDRGRNVVLGYLAFVIGTVVLDIVWVYMRGWMENYGWESPYPPTIWRWRARLGVQCLFATITLFFLRSLPETPRHHLTGNPPKVEDGLKVLARLGTLSEDNRMVTEEWRVIQQEHAVYTENQRKIMSLYRRIFLPLIECFKGKYSTRTGILILLATSQHFASQYFVYDHNFNRVQALTLNTFFRPFNLPISPSDPRIYSVVGIFTCFMTMDRCGRKGLLTCGSFAMSVLLLMFYGIDGLAWDSLGMGRALALLYNLVFFATWAPVTLAIASEIYPPYVRAMGISIFVCVSLMLKIVTNYWAYVYAQNDTVFSVLRSFSVFSRFLYVDQIAQSLCCFVVGCVVHFYVPETMGRTDEEMDVLFARGRREEDKDEGIELRSLDGGDAGGPRREPMI</sequence>
<dbReference type="SUPFAM" id="SSF103473">
    <property type="entry name" value="MFS general substrate transporter"/>
    <property type="match status" value="1"/>
</dbReference>
<evidence type="ECO:0000256" key="6">
    <source>
        <dbReference type="SAM" id="MobiDB-lite"/>
    </source>
</evidence>
<dbReference type="Proteomes" id="UP000696280">
    <property type="component" value="Unassembled WGS sequence"/>
</dbReference>
<feature type="transmembrane region" description="Helical" evidence="7">
    <location>
        <begin position="41"/>
        <end position="61"/>
    </location>
</feature>
<feature type="transmembrane region" description="Helical" evidence="7">
    <location>
        <begin position="337"/>
        <end position="356"/>
    </location>
</feature>
<dbReference type="PROSITE" id="PS00217">
    <property type="entry name" value="SUGAR_TRANSPORT_2"/>
    <property type="match status" value="1"/>
</dbReference>
<name>A0A9N9L5Z6_9HELO</name>
<evidence type="ECO:0000313" key="10">
    <source>
        <dbReference type="Proteomes" id="UP000696280"/>
    </source>
</evidence>
<evidence type="ECO:0000313" key="9">
    <source>
        <dbReference type="EMBL" id="CAG8960104.1"/>
    </source>
</evidence>
<comment type="caution">
    <text evidence="9">The sequence shown here is derived from an EMBL/GenBank/DDBJ whole genome shotgun (WGS) entry which is preliminary data.</text>
</comment>
<evidence type="ECO:0000259" key="8">
    <source>
        <dbReference type="PROSITE" id="PS50850"/>
    </source>
</evidence>
<dbReference type="InterPro" id="IPR036259">
    <property type="entry name" value="MFS_trans_sf"/>
</dbReference>
<feature type="transmembrane region" description="Helical" evidence="7">
    <location>
        <begin position="443"/>
        <end position="466"/>
    </location>
</feature>
<dbReference type="InterPro" id="IPR005828">
    <property type="entry name" value="MFS_sugar_transport-like"/>
</dbReference>
<keyword evidence="3 7" id="KW-0812">Transmembrane</keyword>